<dbReference type="InterPro" id="IPR000212">
    <property type="entry name" value="DNA_helicase_UvrD/REP"/>
</dbReference>
<evidence type="ECO:0000256" key="7">
    <source>
        <dbReference type="ARBA" id="ARBA00023235"/>
    </source>
</evidence>
<keyword evidence="16" id="KW-1185">Reference proteome</keyword>
<keyword evidence="5 12" id="KW-0067">ATP-binding</keyword>
<dbReference type="AlphaFoldDB" id="A0A1G7DRZ1"/>
<evidence type="ECO:0000256" key="3">
    <source>
        <dbReference type="ARBA" id="ARBA00022801"/>
    </source>
</evidence>
<dbReference type="InterPro" id="IPR027417">
    <property type="entry name" value="P-loop_NTPase"/>
</dbReference>
<dbReference type="Gene3D" id="1.10.486.10">
    <property type="entry name" value="PCRA, domain 4"/>
    <property type="match status" value="1"/>
</dbReference>
<evidence type="ECO:0000256" key="2">
    <source>
        <dbReference type="ARBA" id="ARBA00022741"/>
    </source>
</evidence>
<dbReference type="PANTHER" id="PTHR11070:SF2">
    <property type="entry name" value="ATP-DEPENDENT DNA HELICASE SRS2"/>
    <property type="match status" value="1"/>
</dbReference>
<dbReference type="InterPro" id="IPR014017">
    <property type="entry name" value="DNA_helicase_UvrD-like_C"/>
</dbReference>
<evidence type="ECO:0000256" key="8">
    <source>
        <dbReference type="ARBA" id="ARBA00034617"/>
    </source>
</evidence>
<dbReference type="PANTHER" id="PTHR11070">
    <property type="entry name" value="UVRD / RECB / PCRA DNA HELICASE FAMILY MEMBER"/>
    <property type="match status" value="1"/>
</dbReference>
<feature type="domain" description="UvrD-like helicase ATP-binding" evidence="13">
    <location>
        <begin position="10"/>
        <end position="295"/>
    </location>
</feature>
<dbReference type="Pfam" id="PF21196">
    <property type="entry name" value="PcrA_UvrD_tudor"/>
    <property type="match status" value="1"/>
</dbReference>
<gene>
    <name evidence="15" type="ORF">SAMN05421544_11232</name>
</gene>
<feature type="domain" description="UvrD-like helicase C-terminal" evidence="14">
    <location>
        <begin position="296"/>
        <end position="579"/>
    </location>
</feature>
<dbReference type="RefSeq" id="WP_245688919.1">
    <property type="nucleotide sequence ID" value="NZ_FNAS01000012.1"/>
</dbReference>
<evidence type="ECO:0000256" key="9">
    <source>
        <dbReference type="ARBA" id="ARBA00034808"/>
    </source>
</evidence>
<dbReference type="GO" id="GO:0043138">
    <property type="term" value="F:3'-5' DNA helicase activity"/>
    <property type="evidence" value="ECO:0007669"/>
    <property type="project" value="UniProtKB-EC"/>
</dbReference>
<dbReference type="CDD" id="cd17932">
    <property type="entry name" value="DEXQc_UvrD"/>
    <property type="match status" value="1"/>
</dbReference>
<dbReference type="Pfam" id="PF00580">
    <property type="entry name" value="UvrD-helicase"/>
    <property type="match status" value="1"/>
</dbReference>
<dbReference type="EC" id="5.6.2.4" evidence="9"/>
<feature type="binding site" evidence="12">
    <location>
        <begin position="31"/>
        <end position="38"/>
    </location>
    <ligand>
        <name>ATP</name>
        <dbReference type="ChEBI" id="CHEBI:30616"/>
    </ligand>
</feature>
<dbReference type="GO" id="GO:0016887">
    <property type="term" value="F:ATP hydrolysis activity"/>
    <property type="evidence" value="ECO:0007669"/>
    <property type="project" value="RHEA"/>
</dbReference>
<dbReference type="GO" id="GO:0005524">
    <property type="term" value="F:ATP binding"/>
    <property type="evidence" value="ECO:0007669"/>
    <property type="project" value="UniProtKB-UniRule"/>
</dbReference>
<sequence length="783" mass="88883">MMNQNKDYLSGLNSSQYEAVTTLQGPLMVLAGAGSGKTRVLTMRIAHLINNGVDPFNILALTFTNKAAREMKERIAKVVGESDARSIWMGTFHSVFARILRSEAPIIGFPSNFTIYDTQDSLNVLKKVIKDLNLDADIYKPKKVQGRISEFKNNLITVRAYYNNPELMEADARANMKYLGQVYQKYVEACFRNGAMDFDDLLLRTNEILTRFPEVLAKYQDKFRYILVDEYQDTNHSQYLIVKALASKFENICVVGDDAQSIYSFRGANIYNILNFKKDYPDAVTVSLEQNYRSTQNIVNAANSVIAKNEQQFKKNVFSANEEGDKIKVYRSFSDAEEANFVAANIWELHNSRQMKFDKFAILYRTNAQTRAFEDALRRKNIPYRVYGGLSFYQRKEVKDLMAYLRLLVNENDNEAFLRIMNYPARGIGETTQNKLIVYADSKGLSLGSVLDHLLEHSPSLGLNNSTLKKLDEFWQMIKAFRVSLKQDNAYIVAMEVAKRTGIINTLKSDQTPEGISRLDNIQELINSIQGFIEEQQQLEDGDASLSNFLENIALASDTKGNDDDDNKVSLMTIHLSKGLEFPVVYMVGLEENLFPSLMSTATREGVEEERRLFYVALTRAEKQAFITYAVSRFQWGKITDAEPSRFLSEIDPHFIEFVNPGIEKKVINRSGLKSDIFGDMSSEPVYFKKKEPKKTLSRNISPLAPKPEKQNLKPLASAKINTPKAGVQQDIKVGDTVRHERFGVGEVIFLDGSDANNVKAKVKFVNEGEKNLILKFAKLIKL</sequence>
<dbReference type="GO" id="GO:0000725">
    <property type="term" value="P:recombinational repair"/>
    <property type="evidence" value="ECO:0007669"/>
    <property type="project" value="TreeGrafter"/>
</dbReference>
<evidence type="ECO:0000313" key="15">
    <source>
        <dbReference type="EMBL" id="SDE54242.1"/>
    </source>
</evidence>
<evidence type="ECO:0000256" key="1">
    <source>
        <dbReference type="ARBA" id="ARBA00009922"/>
    </source>
</evidence>
<keyword evidence="2 12" id="KW-0547">Nucleotide-binding</keyword>
<dbReference type="PROSITE" id="PS51217">
    <property type="entry name" value="UVRD_HELICASE_CTER"/>
    <property type="match status" value="1"/>
</dbReference>
<dbReference type="GO" id="GO:0003677">
    <property type="term" value="F:DNA binding"/>
    <property type="evidence" value="ECO:0007669"/>
    <property type="project" value="UniProtKB-KW"/>
</dbReference>
<evidence type="ECO:0000256" key="10">
    <source>
        <dbReference type="ARBA" id="ARBA00034923"/>
    </source>
</evidence>
<evidence type="ECO:0000259" key="13">
    <source>
        <dbReference type="PROSITE" id="PS51198"/>
    </source>
</evidence>
<evidence type="ECO:0000256" key="11">
    <source>
        <dbReference type="ARBA" id="ARBA00048988"/>
    </source>
</evidence>
<dbReference type="InterPro" id="IPR014016">
    <property type="entry name" value="UvrD-like_ATP-bd"/>
</dbReference>
<dbReference type="Gene3D" id="3.40.50.300">
    <property type="entry name" value="P-loop containing nucleotide triphosphate hydrolases"/>
    <property type="match status" value="2"/>
</dbReference>
<dbReference type="EMBL" id="FNAS01000012">
    <property type="protein sequence ID" value="SDE54242.1"/>
    <property type="molecule type" value="Genomic_DNA"/>
</dbReference>
<organism evidence="15 16">
    <name type="scientific">Riemerella columbipharyngis</name>
    <dbReference type="NCBI Taxonomy" id="1071918"/>
    <lineage>
        <taxon>Bacteria</taxon>
        <taxon>Pseudomonadati</taxon>
        <taxon>Bacteroidota</taxon>
        <taxon>Flavobacteriia</taxon>
        <taxon>Flavobacteriales</taxon>
        <taxon>Weeksellaceae</taxon>
        <taxon>Riemerella</taxon>
    </lineage>
</organism>
<dbReference type="GO" id="GO:0033202">
    <property type="term" value="C:DNA helicase complex"/>
    <property type="evidence" value="ECO:0007669"/>
    <property type="project" value="TreeGrafter"/>
</dbReference>
<comment type="catalytic activity">
    <reaction evidence="11">
        <text>ATP + H2O = ADP + phosphate + H(+)</text>
        <dbReference type="Rhea" id="RHEA:13065"/>
        <dbReference type="ChEBI" id="CHEBI:15377"/>
        <dbReference type="ChEBI" id="CHEBI:15378"/>
        <dbReference type="ChEBI" id="CHEBI:30616"/>
        <dbReference type="ChEBI" id="CHEBI:43474"/>
        <dbReference type="ChEBI" id="CHEBI:456216"/>
        <dbReference type="EC" id="5.6.2.4"/>
    </reaction>
</comment>
<evidence type="ECO:0000313" key="16">
    <source>
        <dbReference type="Proteomes" id="UP000198517"/>
    </source>
</evidence>
<protein>
    <recommendedName>
        <fullName evidence="9">DNA 3'-5' helicase</fullName>
        <ecNumber evidence="9">5.6.2.4</ecNumber>
    </recommendedName>
    <alternativeName>
        <fullName evidence="10">DNA 3'-5' helicase II</fullName>
    </alternativeName>
</protein>
<comment type="similarity">
    <text evidence="1">Belongs to the helicase family. UvrD subfamily.</text>
</comment>
<name>A0A1G7DRZ1_9FLAO</name>
<accession>A0A1G7DRZ1</accession>
<evidence type="ECO:0000256" key="5">
    <source>
        <dbReference type="ARBA" id="ARBA00022840"/>
    </source>
</evidence>
<evidence type="ECO:0000256" key="12">
    <source>
        <dbReference type="PROSITE-ProRule" id="PRU00560"/>
    </source>
</evidence>
<keyword evidence="4 12" id="KW-0347">Helicase</keyword>
<keyword evidence="7" id="KW-0413">Isomerase</keyword>
<keyword evidence="3 12" id="KW-0378">Hydrolase</keyword>
<dbReference type="Gene3D" id="1.10.10.160">
    <property type="match status" value="1"/>
</dbReference>
<dbReference type="Pfam" id="PF13361">
    <property type="entry name" value="UvrD_C"/>
    <property type="match status" value="1"/>
</dbReference>
<evidence type="ECO:0000259" key="14">
    <source>
        <dbReference type="PROSITE" id="PS51217"/>
    </source>
</evidence>
<dbReference type="InterPro" id="IPR013986">
    <property type="entry name" value="DExx_box_DNA_helicase_dom_sf"/>
</dbReference>
<comment type="catalytic activity">
    <reaction evidence="8">
        <text>Couples ATP hydrolysis with the unwinding of duplex DNA by translocating in the 3'-5' direction.</text>
        <dbReference type="EC" id="5.6.2.4"/>
    </reaction>
</comment>
<evidence type="ECO:0000256" key="6">
    <source>
        <dbReference type="ARBA" id="ARBA00023125"/>
    </source>
</evidence>
<dbReference type="SUPFAM" id="SSF52540">
    <property type="entry name" value="P-loop containing nucleoside triphosphate hydrolases"/>
    <property type="match status" value="1"/>
</dbReference>
<proteinExistence type="inferred from homology"/>
<reference evidence="15 16" key="1">
    <citation type="submission" date="2016-10" db="EMBL/GenBank/DDBJ databases">
        <authorList>
            <person name="de Groot N.N."/>
        </authorList>
    </citation>
    <scope>NUCLEOTIDE SEQUENCE [LARGE SCALE GENOMIC DNA]</scope>
    <source>
        <strain evidence="15 16">DSM 24015</strain>
    </source>
</reference>
<dbReference type="STRING" id="1071918.SAMN05421544_11232"/>
<dbReference type="CDD" id="cd18807">
    <property type="entry name" value="SF1_C_UvrD"/>
    <property type="match status" value="1"/>
</dbReference>
<dbReference type="Proteomes" id="UP000198517">
    <property type="component" value="Unassembled WGS sequence"/>
</dbReference>
<dbReference type="GO" id="GO:0005829">
    <property type="term" value="C:cytosol"/>
    <property type="evidence" value="ECO:0007669"/>
    <property type="project" value="TreeGrafter"/>
</dbReference>
<evidence type="ECO:0000256" key="4">
    <source>
        <dbReference type="ARBA" id="ARBA00022806"/>
    </source>
</evidence>
<dbReference type="PROSITE" id="PS51198">
    <property type="entry name" value="UVRD_HELICASE_ATP_BIND"/>
    <property type="match status" value="1"/>
</dbReference>
<keyword evidence="6" id="KW-0238">DNA-binding</keyword>